<dbReference type="Pfam" id="PF14223">
    <property type="entry name" value="Retrotran_gag_2"/>
    <property type="match status" value="1"/>
</dbReference>
<evidence type="ECO:0000313" key="2">
    <source>
        <dbReference type="EMBL" id="KAK0598697.1"/>
    </source>
</evidence>
<dbReference type="EMBL" id="JAUESC010000004">
    <property type="protein sequence ID" value="KAK0598697.1"/>
    <property type="molecule type" value="Genomic_DNA"/>
</dbReference>
<feature type="region of interest" description="Disordered" evidence="1">
    <location>
        <begin position="43"/>
        <end position="74"/>
    </location>
</feature>
<evidence type="ECO:0000256" key="1">
    <source>
        <dbReference type="SAM" id="MobiDB-lite"/>
    </source>
</evidence>
<reference evidence="2" key="1">
    <citation type="journal article" date="2022" name="Plant J.">
        <title>Strategies of tolerance reflected in two North American maple genomes.</title>
        <authorList>
            <person name="McEvoy S.L."/>
            <person name="Sezen U.U."/>
            <person name="Trouern-Trend A."/>
            <person name="McMahon S.M."/>
            <person name="Schaberg P.G."/>
            <person name="Yang J."/>
            <person name="Wegrzyn J.L."/>
            <person name="Swenson N.G."/>
        </authorList>
    </citation>
    <scope>NUCLEOTIDE SEQUENCE</scope>
    <source>
        <strain evidence="2">NS2018</strain>
    </source>
</reference>
<keyword evidence="3" id="KW-1185">Reference proteome</keyword>
<name>A0AA39SYF0_ACESA</name>
<protein>
    <recommendedName>
        <fullName evidence="4">DUF4219 domain-containing protein</fullName>
    </recommendedName>
</protein>
<feature type="compositionally biased region" description="Basic and acidic residues" evidence="1">
    <location>
        <begin position="56"/>
        <end position="74"/>
    </location>
</feature>
<gene>
    <name evidence="2" type="ORF">LWI29_037091</name>
</gene>
<proteinExistence type="predicted"/>
<sequence>MDSGNRFTGFGMELLSQSNYKIWKTCMESYLVGEDLWDVVGGGKTNAPQNTTETADEIKENDGENTDAPKDTTKTSDEFNKWVKMNAKAEFVLKRSISHNFFEHIMRCKSASDIWATLSSLFNKKDVAQFQMLENELANSTQEDLSISQFFIKIKTLCSEKSLFLKHERGDILFAD</sequence>
<dbReference type="Proteomes" id="UP001168877">
    <property type="component" value="Unassembled WGS sequence"/>
</dbReference>
<dbReference type="AlphaFoldDB" id="A0AA39SYF0"/>
<evidence type="ECO:0000313" key="3">
    <source>
        <dbReference type="Proteomes" id="UP001168877"/>
    </source>
</evidence>
<evidence type="ECO:0008006" key="4">
    <source>
        <dbReference type="Google" id="ProtNLM"/>
    </source>
</evidence>
<reference evidence="2" key="2">
    <citation type="submission" date="2023-06" db="EMBL/GenBank/DDBJ databases">
        <authorList>
            <person name="Swenson N.G."/>
            <person name="Wegrzyn J.L."/>
            <person name="Mcevoy S.L."/>
        </authorList>
    </citation>
    <scope>NUCLEOTIDE SEQUENCE</scope>
    <source>
        <strain evidence="2">NS2018</strain>
        <tissue evidence="2">Leaf</tissue>
    </source>
</reference>
<dbReference type="PANTHER" id="PTHR47481:SF36">
    <property type="entry name" value="CCHC-TYPE DOMAIN-CONTAINING PROTEIN"/>
    <property type="match status" value="1"/>
</dbReference>
<accession>A0AA39SYF0</accession>
<organism evidence="2 3">
    <name type="scientific">Acer saccharum</name>
    <name type="common">Sugar maple</name>
    <dbReference type="NCBI Taxonomy" id="4024"/>
    <lineage>
        <taxon>Eukaryota</taxon>
        <taxon>Viridiplantae</taxon>
        <taxon>Streptophyta</taxon>
        <taxon>Embryophyta</taxon>
        <taxon>Tracheophyta</taxon>
        <taxon>Spermatophyta</taxon>
        <taxon>Magnoliopsida</taxon>
        <taxon>eudicotyledons</taxon>
        <taxon>Gunneridae</taxon>
        <taxon>Pentapetalae</taxon>
        <taxon>rosids</taxon>
        <taxon>malvids</taxon>
        <taxon>Sapindales</taxon>
        <taxon>Sapindaceae</taxon>
        <taxon>Hippocastanoideae</taxon>
        <taxon>Acereae</taxon>
        <taxon>Acer</taxon>
    </lineage>
</organism>
<comment type="caution">
    <text evidence="2">The sequence shown here is derived from an EMBL/GenBank/DDBJ whole genome shotgun (WGS) entry which is preliminary data.</text>
</comment>
<dbReference type="PANTHER" id="PTHR47481">
    <property type="match status" value="1"/>
</dbReference>